<keyword evidence="2" id="KW-1185">Reference proteome</keyword>
<proteinExistence type="predicted"/>
<protein>
    <recommendedName>
        <fullName evidence="3">Ycf15</fullName>
    </recommendedName>
</protein>
<evidence type="ECO:0000313" key="2">
    <source>
        <dbReference type="Proteomes" id="UP000823561"/>
    </source>
</evidence>
<organism evidence="1 2">
    <name type="scientific">Alosa alosa</name>
    <name type="common">allis shad</name>
    <dbReference type="NCBI Taxonomy" id="278164"/>
    <lineage>
        <taxon>Eukaryota</taxon>
        <taxon>Metazoa</taxon>
        <taxon>Chordata</taxon>
        <taxon>Craniata</taxon>
        <taxon>Vertebrata</taxon>
        <taxon>Euteleostomi</taxon>
        <taxon>Actinopterygii</taxon>
        <taxon>Neopterygii</taxon>
        <taxon>Teleostei</taxon>
        <taxon>Clupei</taxon>
        <taxon>Clupeiformes</taxon>
        <taxon>Clupeoidei</taxon>
        <taxon>Clupeidae</taxon>
        <taxon>Alosa</taxon>
    </lineage>
</organism>
<feature type="non-terminal residue" evidence="1">
    <location>
        <position position="52"/>
    </location>
</feature>
<accession>A0AAV6FWW1</accession>
<dbReference type="EMBL" id="JADWDJ010000019">
    <property type="protein sequence ID" value="KAG5266176.1"/>
    <property type="molecule type" value="Genomic_DNA"/>
</dbReference>
<name>A0AAV6FWW1_9TELE</name>
<dbReference type="AlphaFoldDB" id="A0AAV6FWW1"/>
<comment type="caution">
    <text evidence="1">The sequence shown here is derived from an EMBL/GenBank/DDBJ whole genome shotgun (WGS) entry which is preliminary data.</text>
</comment>
<evidence type="ECO:0000313" key="1">
    <source>
        <dbReference type="EMBL" id="KAG5266176.1"/>
    </source>
</evidence>
<sequence>MCWMVCILYERFDRLIVTQDRRKWLFLHHSGKILLSDLISKFNLQSRVGKSS</sequence>
<dbReference type="Proteomes" id="UP000823561">
    <property type="component" value="Chromosome 19"/>
</dbReference>
<evidence type="ECO:0008006" key="3">
    <source>
        <dbReference type="Google" id="ProtNLM"/>
    </source>
</evidence>
<gene>
    <name evidence="1" type="ORF">AALO_G00250630</name>
</gene>
<reference evidence="1" key="1">
    <citation type="submission" date="2020-10" db="EMBL/GenBank/DDBJ databases">
        <title>Chromosome-scale genome assembly of the Allis shad, Alosa alosa.</title>
        <authorList>
            <person name="Margot Z."/>
            <person name="Christophe K."/>
            <person name="Cabau C."/>
            <person name="Louis A."/>
            <person name="Berthelot C."/>
            <person name="Parey E."/>
            <person name="Roest Crollius H."/>
            <person name="Montfort J."/>
            <person name="Robinson-Rechavi M."/>
            <person name="Bucao C."/>
            <person name="Bouchez O."/>
            <person name="Gislard M."/>
            <person name="Lluch J."/>
            <person name="Milhes M."/>
            <person name="Lampietro C."/>
            <person name="Lopez Roques C."/>
            <person name="Donnadieu C."/>
            <person name="Braasch I."/>
            <person name="Desvignes T."/>
            <person name="Postlethwait J."/>
            <person name="Bobe J."/>
            <person name="Guiguen Y."/>
        </authorList>
    </citation>
    <scope>NUCLEOTIDE SEQUENCE</scope>
    <source>
        <strain evidence="1">M-15738</strain>
        <tissue evidence="1">Blood</tissue>
    </source>
</reference>